<comment type="caution">
    <text evidence="1">The sequence shown here is derived from an EMBL/GenBank/DDBJ whole genome shotgun (WGS) entry which is preliminary data.</text>
</comment>
<protein>
    <submittedName>
        <fullName evidence="1">Uncharacterized protein</fullName>
    </submittedName>
</protein>
<proteinExistence type="predicted"/>
<evidence type="ECO:0000313" key="1">
    <source>
        <dbReference type="EMBL" id="EMI54557.1"/>
    </source>
</evidence>
<keyword evidence="2" id="KW-1185">Reference proteome</keyword>
<sequence length="53" mass="5613">MLVSGGIAGSVSAIDVSPPTPPTLCDCHDFGLYRFDTPPTANVVKPFRHDTVL</sequence>
<gene>
    <name evidence="1" type="ORF">RSSM_04028</name>
</gene>
<organism evidence="1 2">
    <name type="scientific">Rhodopirellula sallentina SM41</name>
    <dbReference type="NCBI Taxonomy" id="1263870"/>
    <lineage>
        <taxon>Bacteria</taxon>
        <taxon>Pseudomonadati</taxon>
        <taxon>Planctomycetota</taxon>
        <taxon>Planctomycetia</taxon>
        <taxon>Pirellulales</taxon>
        <taxon>Pirellulaceae</taxon>
        <taxon>Rhodopirellula</taxon>
    </lineage>
</organism>
<name>M5TZB9_9BACT</name>
<dbReference type="Proteomes" id="UP000011885">
    <property type="component" value="Unassembled WGS sequence"/>
</dbReference>
<accession>M5TZB9</accession>
<dbReference type="PATRIC" id="fig|1263870.3.peg.4263"/>
<dbReference type="AlphaFoldDB" id="M5TZB9"/>
<dbReference type="EMBL" id="ANOH01000274">
    <property type="protein sequence ID" value="EMI54557.1"/>
    <property type="molecule type" value="Genomic_DNA"/>
</dbReference>
<reference evidence="1 2" key="1">
    <citation type="journal article" date="2013" name="Mar. Genomics">
        <title>Expression of sulfatases in Rhodopirellula baltica and the diversity of sulfatases in the genus Rhodopirellula.</title>
        <authorList>
            <person name="Wegner C.E."/>
            <person name="Richter-Heitmann T."/>
            <person name="Klindworth A."/>
            <person name="Klockow C."/>
            <person name="Richter M."/>
            <person name="Achstetter T."/>
            <person name="Glockner F.O."/>
            <person name="Harder J."/>
        </authorList>
    </citation>
    <scope>NUCLEOTIDE SEQUENCE [LARGE SCALE GENOMIC DNA]</scope>
    <source>
        <strain evidence="1 2">SM41</strain>
    </source>
</reference>
<evidence type="ECO:0000313" key="2">
    <source>
        <dbReference type="Proteomes" id="UP000011885"/>
    </source>
</evidence>